<comment type="caution">
    <text evidence="2">The sequence shown here is derived from an EMBL/GenBank/DDBJ whole genome shotgun (WGS) entry which is preliminary data.</text>
</comment>
<keyword evidence="1" id="KW-0732">Signal</keyword>
<keyword evidence="3" id="KW-1185">Reference proteome</keyword>
<evidence type="ECO:0008006" key="4">
    <source>
        <dbReference type="Google" id="ProtNLM"/>
    </source>
</evidence>
<feature type="chain" id="PRO_5019424297" description="Outer membrane protein beta-barrel domain-containing protein" evidence="1">
    <location>
        <begin position="34"/>
        <end position="208"/>
    </location>
</feature>
<protein>
    <recommendedName>
        <fullName evidence="4">Outer membrane protein beta-barrel domain-containing protein</fullName>
    </recommendedName>
</protein>
<proteinExistence type="predicted"/>
<dbReference type="OrthoDB" id="5874203at2"/>
<gene>
    <name evidence="2" type="ORF">D3872_07995</name>
</gene>
<reference evidence="2 3" key="1">
    <citation type="submission" date="2018-09" db="EMBL/GenBank/DDBJ databases">
        <authorList>
            <person name="Zhu H."/>
        </authorList>
    </citation>
    <scope>NUCLEOTIDE SEQUENCE [LARGE SCALE GENOMIC DNA]</scope>
    <source>
        <strain evidence="2 3">K1S02-61</strain>
    </source>
</reference>
<evidence type="ECO:0000313" key="3">
    <source>
        <dbReference type="Proteomes" id="UP000284006"/>
    </source>
</evidence>
<name>A0A418Y4I2_9BURK</name>
<sequence>MQYRSRAPTIEIRLMKKTLLACVLAAASFTAHAQQVAAQPLRFVIGAGLTFGGDRLATTSYTNGTSANIRAGSGLQLAAGAEYRLSPLFSLQGTVGYHIHFTPEASNGDADFSRIPVELIAYYHANEKWRVGGGMRFVRNAKLSGSGFASGLDESFDDTTSGIVEAEYLYSPSLGFKLRGVSEKYDSRRYAIGSAKANHLGMFANFYF</sequence>
<dbReference type="EMBL" id="QYUP01000079">
    <property type="protein sequence ID" value="RJG20725.1"/>
    <property type="molecule type" value="Genomic_DNA"/>
</dbReference>
<evidence type="ECO:0000256" key="1">
    <source>
        <dbReference type="SAM" id="SignalP"/>
    </source>
</evidence>
<organism evidence="2 3">
    <name type="scientific">Massilia cavernae</name>
    <dbReference type="NCBI Taxonomy" id="2320864"/>
    <lineage>
        <taxon>Bacteria</taxon>
        <taxon>Pseudomonadati</taxon>
        <taxon>Pseudomonadota</taxon>
        <taxon>Betaproteobacteria</taxon>
        <taxon>Burkholderiales</taxon>
        <taxon>Oxalobacteraceae</taxon>
        <taxon>Telluria group</taxon>
        <taxon>Massilia</taxon>
    </lineage>
</organism>
<accession>A0A418Y4I2</accession>
<evidence type="ECO:0000313" key="2">
    <source>
        <dbReference type="EMBL" id="RJG20725.1"/>
    </source>
</evidence>
<dbReference type="AlphaFoldDB" id="A0A418Y4I2"/>
<dbReference type="Proteomes" id="UP000284006">
    <property type="component" value="Unassembled WGS sequence"/>
</dbReference>
<feature type="signal peptide" evidence="1">
    <location>
        <begin position="1"/>
        <end position="33"/>
    </location>
</feature>